<dbReference type="GO" id="GO:0003677">
    <property type="term" value="F:DNA binding"/>
    <property type="evidence" value="ECO:0007669"/>
    <property type="project" value="UniProtKB-UniRule"/>
</dbReference>
<dbReference type="AlphaFoldDB" id="C4GB62"/>
<evidence type="ECO:0000313" key="13">
    <source>
        <dbReference type="Proteomes" id="UP000003494"/>
    </source>
</evidence>
<dbReference type="PANTHER" id="PTHR30349">
    <property type="entry name" value="PHAGE INTEGRASE-RELATED"/>
    <property type="match status" value="1"/>
</dbReference>
<gene>
    <name evidence="12" type="ORF">GCWU000342_01163</name>
</gene>
<keyword evidence="7" id="KW-0233">DNA recombination</keyword>
<keyword evidence="6 9" id="KW-0238">DNA-binding</keyword>
<dbReference type="InterPro" id="IPR011010">
    <property type="entry name" value="DNA_brk_join_enz"/>
</dbReference>
<dbReference type="InterPro" id="IPR002104">
    <property type="entry name" value="Integrase_catalytic"/>
</dbReference>
<evidence type="ECO:0000256" key="9">
    <source>
        <dbReference type="PROSITE-ProRule" id="PRU01248"/>
    </source>
</evidence>
<dbReference type="InterPro" id="IPR050090">
    <property type="entry name" value="Tyrosine_recombinase_XerCD"/>
</dbReference>
<dbReference type="GO" id="GO:0015074">
    <property type="term" value="P:DNA integration"/>
    <property type="evidence" value="ECO:0007669"/>
    <property type="project" value="UniProtKB-KW"/>
</dbReference>
<evidence type="ECO:0000259" key="10">
    <source>
        <dbReference type="PROSITE" id="PS51898"/>
    </source>
</evidence>
<dbReference type="eggNOG" id="COG4974">
    <property type="taxonomic scope" value="Bacteria"/>
</dbReference>
<evidence type="ECO:0000259" key="11">
    <source>
        <dbReference type="PROSITE" id="PS51900"/>
    </source>
</evidence>
<protein>
    <submittedName>
        <fullName evidence="12">Site-specific recombinase, phage integrase family</fullName>
    </submittedName>
</protein>
<feature type="domain" description="Tyr recombinase" evidence="10">
    <location>
        <begin position="148"/>
        <end position="345"/>
    </location>
</feature>
<dbReference type="Gene3D" id="1.10.443.10">
    <property type="entry name" value="Intergrase catalytic core"/>
    <property type="match status" value="1"/>
</dbReference>
<dbReference type="PROSITE" id="PS51900">
    <property type="entry name" value="CB"/>
    <property type="match status" value="1"/>
</dbReference>
<name>C4GB62_9FIRM</name>
<dbReference type="Proteomes" id="UP000003494">
    <property type="component" value="Unassembled WGS sequence"/>
</dbReference>
<keyword evidence="3" id="KW-0132">Cell division</keyword>
<proteinExistence type="predicted"/>
<evidence type="ECO:0000256" key="2">
    <source>
        <dbReference type="ARBA" id="ARBA00022490"/>
    </source>
</evidence>
<keyword evidence="13" id="KW-1185">Reference proteome</keyword>
<keyword evidence="8" id="KW-0131">Cell cycle</keyword>
<dbReference type="GO" id="GO:0006310">
    <property type="term" value="P:DNA recombination"/>
    <property type="evidence" value="ECO:0007669"/>
    <property type="project" value="UniProtKB-KW"/>
</dbReference>
<organism evidence="12 13">
    <name type="scientific">Shuttleworthella satelles DSM 14600</name>
    <dbReference type="NCBI Taxonomy" id="626523"/>
    <lineage>
        <taxon>Bacteria</taxon>
        <taxon>Bacillati</taxon>
        <taxon>Bacillota</taxon>
        <taxon>Clostridia</taxon>
        <taxon>Lachnospirales</taxon>
        <taxon>Lachnospiraceae</taxon>
        <taxon>Shuttleworthella</taxon>
    </lineage>
</organism>
<dbReference type="PANTHER" id="PTHR30349:SF77">
    <property type="entry name" value="TYROSINE RECOMBINASE XERC"/>
    <property type="match status" value="1"/>
</dbReference>
<evidence type="ECO:0000256" key="4">
    <source>
        <dbReference type="ARBA" id="ARBA00022829"/>
    </source>
</evidence>
<dbReference type="GO" id="GO:0051301">
    <property type="term" value="P:cell division"/>
    <property type="evidence" value="ECO:0007669"/>
    <property type="project" value="UniProtKB-KW"/>
</dbReference>
<dbReference type="InterPro" id="IPR010998">
    <property type="entry name" value="Integrase_recombinase_N"/>
</dbReference>
<evidence type="ECO:0000256" key="5">
    <source>
        <dbReference type="ARBA" id="ARBA00022908"/>
    </source>
</evidence>
<dbReference type="GO" id="GO:0005737">
    <property type="term" value="C:cytoplasm"/>
    <property type="evidence" value="ECO:0007669"/>
    <property type="project" value="UniProtKB-SubCell"/>
</dbReference>
<evidence type="ECO:0000256" key="8">
    <source>
        <dbReference type="ARBA" id="ARBA00023306"/>
    </source>
</evidence>
<evidence type="ECO:0000256" key="3">
    <source>
        <dbReference type="ARBA" id="ARBA00022618"/>
    </source>
</evidence>
<feature type="domain" description="Core-binding (CB)" evidence="11">
    <location>
        <begin position="24"/>
        <end position="126"/>
    </location>
</feature>
<reference evidence="12" key="1">
    <citation type="submission" date="2009-04" db="EMBL/GenBank/DDBJ databases">
        <authorList>
            <person name="Weinstock G."/>
            <person name="Sodergren E."/>
            <person name="Clifton S."/>
            <person name="Fulton L."/>
            <person name="Fulton B."/>
            <person name="Courtney L."/>
            <person name="Fronick C."/>
            <person name="Harrison M."/>
            <person name="Strong C."/>
            <person name="Farmer C."/>
            <person name="Delahaunty K."/>
            <person name="Markovic C."/>
            <person name="Hall O."/>
            <person name="Minx P."/>
            <person name="Tomlinson C."/>
            <person name="Mitreva M."/>
            <person name="Nelson J."/>
            <person name="Hou S."/>
            <person name="Wollam A."/>
            <person name="Pepin K.H."/>
            <person name="Johnson M."/>
            <person name="Bhonagiri V."/>
            <person name="Nash W.E."/>
            <person name="Warren W."/>
            <person name="Chinwalla A."/>
            <person name="Mardis E.R."/>
            <person name="Wilson R.K."/>
        </authorList>
    </citation>
    <scope>NUCLEOTIDE SEQUENCE [LARGE SCALE GENOMIC DNA]</scope>
    <source>
        <strain evidence="12">DSM 14600</strain>
    </source>
</reference>
<dbReference type="InterPro" id="IPR013762">
    <property type="entry name" value="Integrase-like_cat_sf"/>
</dbReference>
<dbReference type="InterPro" id="IPR044068">
    <property type="entry name" value="CB"/>
</dbReference>
<comment type="caution">
    <text evidence="12">The sequence shown here is derived from an EMBL/GenBank/DDBJ whole genome shotgun (WGS) entry which is preliminary data.</text>
</comment>
<accession>C4GB62</accession>
<dbReference type="PROSITE" id="PS51898">
    <property type="entry name" value="TYR_RECOMBINASE"/>
    <property type="match status" value="1"/>
</dbReference>
<keyword evidence="5" id="KW-0229">DNA integration</keyword>
<dbReference type="EMBL" id="ACIP02000002">
    <property type="protein sequence ID" value="EEP28355.1"/>
    <property type="molecule type" value="Genomic_DNA"/>
</dbReference>
<evidence type="ECO:0000256" key="7">
    <source>
        <dbReference type="ARBA" id="ARBA00023172"/>
    </source>
</evidence>
<keyword evidence="2" id="KW-0963">Cytoplasm</keyword>
<sequence>MARDSEYYKDKQKKQTLKLRSLLDQLPDFCVDFIYSKELTTQTSTLISYSYDLLTFLRFLREKNPQLKDIDPKSMKLEILKQIQSEDILEYQRYLSLNVDGEYHENGKKAIARKMSALRGMYKYQLIHKHISEDPAALVAMPRLKKDKNIVRMNNYEVQDILNAITIGNQQMSDRQRKYCLKTQQRDLAILTILLNTGMRVSECRGLDLNDVNLIENSLVIVRKGGGQDIIYFGKPVHSTLSDYIEGERQTISPLEGHQQALFYSLQGKRISVDAIEKLVKKYARIAVPGKHITPHKLRSTYGTALYRETGDIRLVADVLGHENINTTIDYYAAIEDEHKRQAANAVDFNRKDINPNHQT</sequence>
<evidence type="ECO:0000256" key="1">
    <source>
        <dbReference type="ARBA" id="ARBA00004496"/>
    </source>
</evidence>
<dbReference type="GO" id="GO:0007059">
    <property type="term" value="P:chromosome segregation"/>
    <property type="evidence" value="ECO:0007669"/>
    <property type="project" value="UniProtKB-KW"/>
</dbReference>
<evidence type="ECO:0000313" key="12">
    <source>
        <dbReference type="EMBL" id="EEP28355.1"/>
    </source>
</evidence>
<dbReference type="Gene3D" id="1.10.150.130">
    <property type="match status" value="1"/>
</dbReference>
<evidence type="ECO:0000256" key="6">
    <source>
        <dbReference type="ARBA" id="ARBA00023125"/>
    </source>
</evidence>
<dbReference type="SUPFAM" id="SSF56349">
    <property type="entry name" value="DNA breaking-rejoining enzymes"/>
    <property type="match status" value="1"/>
</dbReference>
<dbReference type="HOGENOM" id="CLU_027562_9_6_9"/>
<dbReference type="RefSeq" id="WP_006906173.1">
    <property type="nucleotide sequence ID" value="NZ_GG665866.1"/>
</dbReference>
<keyword evidence="4" id="KW-0159">Chromosome partition</keyword>
<dbReference type="STRING" id="626523.GCWU000342_01163"/>
<dbReference type="Pfam" id="PF00589">
    <property type="entry name" value="Phage_integrase"/>
    <property type="match status" value="1"/>
</dbReference>
<comment type="subcellular location">
    <subcellularLocation>
        <location evidence="1">Cytoplasm</location>
    </subcellularLocation>
</comment>